<name>A0AA36MZ55_9DINO</name>
<reference evidence="2" key="1">
    <citation type="submission" date="2023-08" db="EMBL/GenBank/DDBJ databases">
        <authorList>
            <person name="Chen Y."/>
            <person name="Shah S."/>
            <person name="Dougan E. K."/>
            <person name="Thang M."/>
            <person name="Chan C."/>
        </authorList>
    </citation>
    <scope>NUCLEOTIDE SEQUENCE</scope>
</reference>
<proteinExistence type="predicted"/>
<feature type="region of interest" description="Disordered" evidence="1">
    <location>
        <begin position="949"/>
        <end position="972"/>
    </location>
</feature>
<feature type="compositionally biased region" description="Basic and acidic residues" evidence="1">
    <location>
        <begin position="949"/>
        <end position="963"/>
    </location>
</feature>
<comment type="caution">
    <text evidence="2">The sequence shown here is derived from an EMBL/GenBank/DDBJ whole genome shotgun (WGS) entry which is preliminary data.</text>
</comment>
<gene>
    <name evidence="2" type="ORF">EVOR1521_LOCUS12463</name>
</gene>
<evidence type="ECO:0000313" key="2">
    <source>
        <dbReference type="EMBL" id="CAJ1385994.1"/>
    </source>
</evidence>
<accession>A0AA36MZ55</accession>
<dbReference type="EMBL" id="CAUJNA010001313">
    <property type="protein sequence ID" value="CAJ1385994.1"/>
    <property type="molecule type" value="Genomic_DNA"/>
</dbReference>
<dbReference type="Proteomes" id="UP001178507">
    <property type="component" value="Unassembled WGS sequence"/>
</dbReference>
<sequence>MTDTAPKPSLASKEESEETPSESVALSLNTKPEEPEPRVEVSPETFREVAYAVLVDELKKWGSPAQYLQKTYPTPESQLEFKELLLEHFPKSPGIDYHSSSELPSNMTDLMALHLSDLGFFARSSTKPAPFLHTSISLLDEYLTNSFLTEQDPVLLAQGPSTSPTPDPFWSIYVKGAARSCTALFLAAQCIKRGWKLAVLRQTCSSRCWWFTHGAVALENARLSSRGAIRKSHCVLTWLGKLSLLREQGLSAENTLKVWNQSCTKESALTGSRRVALLQLLGMPKAAADLLLEHVSLFGDRTAFMEDAFASKRLGVGAMPRSGSKAWNMRLQVTEAGQMLFLRYIHSQHLKRLPGTRAKRSKDDLEEAISMAQLLVSLTDDLTAQMPIASVDAQVFERFVEGDTNLDLELQSALSEKRADFDHGDITIFRELVNEHATSTDRKRQALGMPTSSIAAAQLERQEFDIAMSTLKRDCDAYRIWLTQSRDREAAAYFAELQHQKQRKQKAKDIAKEMGQPSSALWTMQLTKLGKPAACYQEIEGAIKNIMKREQFTSKDQVLSLVVLNWAAPSTFSSEQQACQASLAGALVNDGSGIGAVLTPVYFHKKGALFKVEEAANKQLAGANLNQDHRFALPFQGRNDEREKRTLVQPGRFLVPMEEESYQKVMDIWRTAPLLRKPLAEESVLLATRDMVTIEDIAENALPQTTDTSTHIKPAEKHQQIGVDAARKLLRGFVQGMESSSRASILVVDLSLHSAELCKAALLEHACGQGQLQLPCYYIGFAADEEKLEWANHHMEEFLANSFLDQSLPLPKSASIPPAKLESGLGAAPAASAADGLASLKTPDPLLIKYDESPFRTEFYEILAAAREALPLDLPAEKGAAAQAKRALKMTVEAAAAPLLKKGNKEVCVVISLGSRIWLVNRSDSEQAFEAGTVLAGWYKGKFWHHRNSGEDPKTKKAKKEEGQSNEPGETDVQFKLSDGNDLVSFNGKTTNLASLILEKRKSVPDIGISYHSIVDKPLPGQPGFFGLETKHSIYFRAETIPVKTEDNQQTPKIPLNHLGGCIKASAWDTAATHIVWAVKWNASAQKGLSPVRPVVTLKQTVSLPAQSAVELSQQSASTVTGPSAESE</sequence>
<feature type="region of interest" description="Disordered" evidence="1">
    <location>
        <begin position="1"/>
        <end position="43"/>
    </location>
</feature>
<keyword evidence="3" id="KW-1185">Reference proteome</keyword>
<organism evidence="2 3">
    <name type="scientific">Effrenium voratum</name>
    <dbReference type="NCBI Taxonomy" id="2562239"/>
    <lineage>
        <taxon>Eukaryota</taxon>
        <taxon>Sar</taxon>
        <taxon>Alveolata</taxon>
        <taxon>Dinophyceae</taxon>
        <taxon>Suessiales</taxon>
        <taxon>Symbiodiniaceae</taxon>
        <taxon>Effrenium</taxon>
    </lineage>
</organism>
<evidence type="ECO:0000313" key="3">
    <source>
        <dbReference type="Proteomes" id="UP001178507"/>
    </source>
</evidence>
<dbReference type="AlphaFoldDB" id="A0AA36MZ55"/>
<feature type="compositionally biased region" description="Basic and acidic residues" evidence="1">
    <location>
        <begin position="31"/>
        <end position="43"/>
    </location>
</feature>
<evidence type="ECO:0000256" key="1">
    <source>
        <dbReference type="SAM" id="MobiDB-lite"/>
    </source>
</evidence>
<protein>
    <submittedName>
        <fullName evidence="2">Uncharacterized protein</fullName>
    </submittedName>
</protein>